<feature type="region of interest" description="Disordered" evidence="2">
    <location>
        <begin position="1329"/>
        <end position="1356"/>
    </location>
</feature>
<dbReference type="Gene3D" id="1.25.40.10">
    <property type="entry name" value="Tetratricopeptide repeat domain"/>
    <property type="match status" value="6"/>
</dbReference>
<feature type="domain" description="Alpha-2-macroglobulin bait region" evidence="4">
    <location>
        <begin position="1042"/>
        <end position="1189"/>
    </location>
</feature>
<name>A4A0Z8_9BACT</name>
<evidence type="ECO:0000313" key="6">
    <source>
        <dbReference type="EMBL" id="EAQ77565.1"/>
    </source>
</evidence>
<dbReference type="Proteomes" id="UP000004358">
    <property type="component" value="Unassembled WGS sequence"/>
</dbReference>
<reference evidence="6 7" key="1">
    <citation type="submission" date="2006-02" db="EMBL/GenBank/DDBJ databases">
        <authorList>
            <person name="Amann R."/>
            <person name="Ferriera S."/>
            <person name="Johnson J."/>
            <person name="Kravitz S."/>
            <person name="Halpern A."/>
            <person name="Remington K."/>
            <person name="Beeson K."/>
            <person name="Tran B."/>
            <person name="Rogers Y.-H."/>
            <person name="Friedman R."/>
            <person name="Venter J.C."/>
        </authorList>
    </citation>
    <scope>NUCLEOTIDE SEQUENCE [LARGE SCALE GENOMIC DNA]</scope>
    <source>
        <strain evidence="6 7">DSM 3645</strain>
    </source>
</reference>
<dbReference type="Pfam" id="PF13174">
    <property type="entry name" value="TPR_6"/>
    <property type="match status" value="2"/>
</dbReference>
<evidence type="ECO:0000256" key="2">
    <source>
        <dbReference type="SAM" id="MobiDB-lite"/>
    </source>
</evidence>
<comment type="caution">
    <text evidence="6">The sequence shown here is derived from an EMBL/GenBank/DDBJ whole genome shotgun (WGS) entry which is preliminary data.</text>
</comment>
<gene>
    <name evidence="6" type="ORF">DSM3645_08196</name>
</gene>
<dbReference type="InterPro" id="IPR001599">
    <property type="entry name" value="Macroglobln_a2"/>
</dbReference>
<dbReference type="SUPFAM" id="SSF48452">
    <property type="entry name" value="TPR-like"/>
    <property type="match status" value="4"/>
</dbReference>
<evidence type="ECO:0000256" key="3">
    <source>
        <dbReference type="SAM" id="SignalP"/>
    </source>
</evidence>
<accession>A4A0Z8</accession>
<dbReference type="PANTHER" id="PTHR40094:SF1">
    <property type="entry name" value="UBIQUITIN DOMAIN-CONTAINING PROTEIN"/>
    <property type="match status" value="1"/>
</dbReference>
<dbReference type="STRING" id="314230.DSM3645_08196"/>
<proteinExistence type="inferred from homology"/>
<organism evidence="6 7">
    <name type="scientific">Blastopirellula marina DSM 3645</name>
    <dbReference type="NCBI Taxonomy" id="314230"/>
    <lineage>
        <taxon>Bacteria</taxon>
        <taxon>Pseudomonadati</taxon>
        <taxon>Planctomycetota</taxon>
        <taxon>Planctomycetia</taxon>
        <taxon>Pirellulales</taxon>
        <taxon>Pirellulaceae</taxon>
        <taxon>Blastopirellula</taxon>
    </lineage>
</organism>
<dbReference type="eggNOG" id="COG2373">
    <property type="taxonomic scope" value="Bacteria"/>
</dbReference>
<feature type="domain" description="Alpha-2-macroglobulin" evidence="5">
    <location>
        <begin position="1450"/>
        <end position="1540"/>
    </location>
</feature>
<dbReference type="eggNOG" id="COG1729">
    <property type="taxonomic scope" value="Bacteria"/>
</dbReference>
<dbReference type="GO" id="GO:0004866">
    <property type="term" value="F:endopeptidase inhibitor activity"/>
    <property type="evidence" value="ECO:0007669"/>
    <property type="project" value="InterPro"/>
</dbReference>
<dbReference type="Pfam" id="PF00207">
    <property type="entry name" value="A2M"/>
    <property type="match status" value="1"/>
</dbReference>
<dbReference type="Pfam" id="PF01835">
    <property type="entry name" value="MG2"/>
    <property type="match status" value="1"/>
</dbReference>
<evidence type="ECO:0000259" key="5">
    <source>
        <dbReference type="SMART" id="SM01360"/>
    </source>
</evidence>
<dbReference type="InterPro" id="IPR019734">
    <property type="entry name" value="TPR_rpt"/>
</dbReference>
<sequence>MHRRILCSALWLLLLCPAILFAQENAEENKPAVAAPEAETGPAAQSSLLSVPKPVREAMQDRDYDRAIAAIAKAIAENQGDPAYLTYLKGRAHFFAKQYKESIAVMTQLTKRYPDSAWTRKARFAIGVAYARAGDYRAAELAYQAEAEYLISLQRKEEIAAIYLEFADAFFAPPADGKHPDYQRALAFYQKAAEIGPLRETNTRIQLQIARCYKQLNNPGQAIQLYQAFINANDDDVLLLPARYELGEAYLQSGNRVEARRSWEDLLSLHGTAKSKLIPLAAFRLSETYGIPNPGNKDDLELGVAALKKFLATYPDHEKVASAHLRIVQSFLNQGRTEDALAAVDNFLQQANLEKSDEYASAQYLKGLALARQKKFDDAIVAWRTYLQQHPTHGHWSEAQRQIINAEYAKGLDALEREDYDAARAAWGEFLVKYPIDERNRSIQNSFAEMLFAQKKYEAAIAAWRQVVSKYPQTEEASIAQYRVAQTLAEKLSRLADAMVEYKKLNWGSQAGPAQQQIALLSNKSLSISTVRVYRSNETPRIGLKTRNLESVNVQIYKVDLETYFRKMHLATGVESLDIALIDPDSQFEHPVADYEKYRLFSQNVDVPLPGENEVKAGVMAVTVSGKTQESTTLVLQSDLDMIVKSSRDEVFIFTQNMRTGKPWPGVKLLLSNGSEVFAEVETGADGVYQADRKELRDPADLRVFAIANGHIASSVVNLNGLGVAQGIARAGYLYTDRPAYRPGQLVHLKGILRDAVNDVYVVPTQRDYKLEVYDGRNRLVMEEEVQLNDYGSFHSHLLLPSASALGDYRIVVSHDKVRYEGSFVVHEYQLPSVFLTAESDRNVYYRGEKITGTIKAAYYYGAPVAGAEISYSLNGDRTLTGTTDDKGEVKFEFETRDFRQSQTLNLAVQLPAHSTATQQHFFLSAQGYTIAAKTVRPVYLAGETFEVDATVKDAEGKPIAQDLTLKVFQLLDAKGTREKQEKLIEEFPVKSDEKTGVIRKTLQLADGGDYRVRLEGVDRFDNVVSGQVAVKISGDEDSTRLRILADHHTLKSGEKATVKVHWRDQPALALMTLEGAKILEYRLVQLKQGANDLEIAVSSKLAPNFQMSLALMIDPTKEQQDEEAPLRFHTASSPFAVERDLQIEMKIVGEGHKPGDKVKVDITTTNAAGQPVPAELSLALVEKALYERFPDRFLAIQRFFGGAARTFAMRTTATIEFCYHPQTSSIDHLLLAEEERLETLARETETLSELGDRDFDGIALNNRDRASGFFAAPVEEAEALAHSGMSGSGGAFGGGGFGGGGAFGAAGMQQGGNGPGYAYGNSIPELQSQSRQLQQSADKPQAAPNQSMQLSRQRFAQKDEKKRYNLLAVDAASIVPDDRLNPQSMAPSDWAALGSRREIQMLGVDGRYSNLNFSAELGKKWDSTVAGERLKKAAAEGQKILIGIPAQETGFWDPAVLTDKKGKTTLEITLPERSTAWLLKSRGVTIDTLAGEAQAELAVSKSLFGELKTAAAFVDGDSAQIPVTVHNDLLDKGAITVTLKTTIGAKTQTETKTLDVAKKGIVDLEFPVRFALPIAGKTDAEPGAKIEFSLQVSAAETVDQQLAIVPLLPAGMPVYAIASGTSASSTSAFVQRPQKMPWTSPRMQIVIGPTVQQTLLDALNANPTLRQLESQRFAAGIDTNTSDLMAAIALQQLMSKGRDAANPQMQSLDETIRRQLRAVVAAQKDDGAWNWAGPSGAGNAYTSSRAMWSLTLARGAGYRVDNGVFDRGLNFLKNQLTQLAVGDYESRAILLHALTATGNEDFPLANQLYRNRNSLSTAGLAYLALTFAEMNRQETASEIIALAKQKLSGGGAKPLSWNSAEVETRGLYALCLYKLSPQQEELRKEVEWLMQHRCGSRWTPEKAVGPIMLAVCGYNATKQLAADAYELTVIVNDKPLKTWKFDANSTTQTLEVPVDSLTNKAKETIRFELNGRGEFSYECVLAGFVAADKLENTVKDWTIRRYYTPAPLEFDGRPIPSGFGLLTGSYSSFRNNMTQLPAAKKGHVTLEMWRSSVPSGSRDQQLPYLIAYEPLPSGVRVDEKSVKGPFERFEIQAGGILFYLGGNRGLGSIHFDIIGSIPGDYQGLPTVLRDAYHLEDMVVAKSQPLKVLPLGGKSDDKYRLTPLELYELGRLKFEKHDFAGAHQNLTELFSNWNLQTNYFQQTIRMLLDISLEQGNSAEAVRYFEIVIEKYPELEIPFAKLMKIGKAYHEIGEYERSYLVYRATVEASFMVESQVAGFLQDQNEFLRSVEVMTALLQNSPPEPYVATADYALAQQVFAKAPVAAQDPQLREKHINRVTLVRRSLGMLENFLTAHPEDPSADQAAFSLATGLIELDAYQQAISVCGDYTRRYDNSNFLSSYWYITGFCHFALGQHEKALEMCEQVAQYKRPATLSGSRQLAEENKWRAVYIMGQIHHALGQAAAAITDYEKVKDRFVDAAQSIDYFLHKRIALEDVTTFTPAEPVNVKLDFRNIAACDVNVYRIDLMKFGLLRRNLQQITAINLAGIRPYHEEKVELGDGKDYRDRTKELKLPLQEEGAYLVVCRGENLHASGLVLISPLKVEVQEEIESGRVRATIRNVKTDAYVADVHVKVIGSANNEFTSGDTDLRGVFVADGIQGRSTILAEAEEGEYAFYRGEKSIGNVPMPVPSAQPQAPNASGADQQQGGGSSKAKLNDELLRGIRAGNGMIQEEQRKNLDNYYRNDIKEGIQNFKF</sequence>
<dbReference type="SMART" id="SM01360">
    <property type="entry name" value="A2M"/>
    <property type="match status" value="1"/>
</dbReference>
<dbReference type="InterPro" id="IPR011625">
    <property type="entry name" value="A2M_N_BRD"/>
</dbReference>
<dbReference type="HOGENOM" id="CLU_230640_0_0_0"/>
<protein>
    <submittedName>
        <fullName evidence="6">Alpha-2-macroglobulin-like</fullName>
    </submittedName>
</protein>
<dbReference type="PANTHER" id="PTHR40094">
    <property type="entry name" value="ALPHA-2-MACROGLOBULIN HOMOLOG"/>
    <property type="match status" value="1"/>
</dbReference>
<feature type="signal peptide" evidence="3">
    <location>
        <begin position="1"/>
        <end position="22"/>
    </location>
</feature>
<dbReference type="Gene3D" id="1.50.10.20">
    <property type="match status" value="1"/>
</dbReference>
<dbReference type="SMART" id="SM00028">
    <property type="entry name" value="TPR"/>
    <property type="match status" value="8"/>
</dbReference>
<feature type="chain" id="PRO_5002665319" evidence="3">
    <location>
        <begin position="23"/>
        <end position="2753"/>
    </location>
</feature>
<comment type="similarity">
    <text evidence="1">Belongs to the protease inhibitor I39 (alpha-2-macroglobulin) family. Bacterial alpha-2-macroglobulin subfamily.</text>
</comment>
<dbReference type="Pfam" id="PF07703">
    <property type="entry name" value="A2M_BRD"/>
    <property type="match status" value="1"/>
</dbReference>
<feature type="compositionally biased region" description="Polar residues" evidence="2">
    <location>
        <begin position="1344"/>
        <end position="1355"/>
    </location>
</feature>
<evidence type="ECO:0000313" key="7">
    <source>
        <dbReference type="Proteomes" id="UP000004358"/>
    </source>
</evidence>
<dbReference type="InterPro" id="IPR008930">
    <property type="entry name" value="Terpenoid_cyclase/PrenylTrfase"/>
</dbReference>
<keyword evidence="3" id="KW-0732">Signal</keyword>
<dbReference type="eggNOG" id="COG0457">
    <property type="taxonomic scope" value="Bacteria"/>
</dbReference>
<evidence type="ECO:0000259" key="4">
    <source>
        <dbReference type="SMART" id="SM01359"/>
    </source>
</evidence>
<dbReference type="SMART" id="SM01359">
    <property type="entry name" value="A2M_N_2"/>
    <property type="match status" value="1"/>
</dbReference>
<dbReference type="EMBL" id="AANZ01000031">
    <property type="protein sequence ID" value="EAQ77565.1"/>
    <property type="molecule type" value="Genomic_DNA"/>
</dbReference>
<dbReference type="InterPro" id="IPR011990">
    <property type="entry name" value="TPR-like_helical_dom_sf"/>
</dbReference>
<dbReference type="InterPro" id="IPR002890">
    <property type="entry name" value="MG2"/>
</dbReference>
<dbReference type="OrthoDB" id="9767116at2"/>
<dbReference type="Gene3D" id="2.60.40.1930">
    <property type="match status" value="1"/>
</dbReference>
<dbReference type="InterPro" id="IPR051802">
    <property type="entry name" value="YfhM-like"/>
</dbReference>
<feature type="region of interest" description="Disordered" evidence="2">
    <location>
        <begin position="2683"/>
        <end position="2711"/>
    </location>
</feature>
<dbReference type="Pfam" id="PF13432">
    <property type="entry name" value="TPR_16"/>
    <property type="match status" value="3"/>
</dbReference>
<evidence type="ECO:0000256" key="1">
    <source>
        <dbReference type="ARBA" id="ARBA00010556"/>
    </source>
</evidence>
<dbReference type="SUPFAM" id="SSF48239">
    <property type="entry name" value="Terpenoid cyclases/Protein prenyltransferases"/>
    <property type="match status" value="1"/>
</dbReference>